<sequence>MIYYWLSFCLPLIGVLSPVALIGRAKVLSWSILIVFMILFIGLRHDVGGDWNNYIELITRVAVEQPSWFLSQKDPGYVLVNWASTRIGWGIYGVNMISCVIFLAGLTHFCWKQPLPSLAWLIATPYLIIVVGMGYTRQSVALGLILFAFSLLEKGKVWRFSFLLLLAMTFHRASVVLAPLVLSCVDGIVLKRMVGQLN</sequence>
<feature type="transmembrane region" description="Helical" evidence="1">
    <location>
        <begin position="5"/>
        <end position="22"/>
    </location>
</feature>
<dbReference type="InterPro" id="IPR049458">
    <property type="entry name" value="EpsG-like"/>
</dbReference>
<accession>A0A382VQ22</accession>
<dbReference type="Pfam" id="PF14897">
    <property type="entry name" value="EpsG"/>
    <property type="match status" value="1"/>
</dbReference>
<keyword evidence="1" id="KW-0472">Membrane</keyword>
<protein>
    <recommendedName>
        <fullName evidence="3">EpsG family protein</fullName>
    </recommendedName>
</protein>
<dbReference type="EMBL" id="UINC01153676">
    <property type="protein sequence ID" value="SVD48524.1"/>
    <property type="molecule type" value="Genomic_DNA"/>
</dbReference>
<keyword evidence="1" id="KW-0812">Transmembrane</keyword>
<evidence type="ECO:0000313" key="2">
    <source>
        <dbReference type="EMBL" id="SVD48524.1"/>
    </source>
</evidence>
<gene>
    <name evidence="2" type="ORF">METZ01_LOCUS401378</name>
</gene>
<feature type="transmembrane region" description="Helical" evidence="1">
    <location>
        <begin position="89"/>
        <end position="111"/>
    </location>
</feature>
<reference evidence="2" key="1">
    <citation type="submission" date="2018-05" db="EMBL/GenBank/DDBJ databases">
        <authorList>
            <person name="Lanie J.A."/>
            <person name="Ng W.-L."/>
            <person name="Kazmierczak K.M."/>
            <person name="Andrzejewski T.M."/>
            <person name="Davidsen T.M."/>
            <person name="Wayne K.J."/>
            <person name="Tettelin H."/>
            <person name="Glass J.I."/>
            <person name="Rusch D."/>
            <person name="Podicherti R."/>
            <person name="Tsui H.-C.T."/>
            <person name="Winkler M.E."/>
        </authorList>
    </citation>
    <scope>NUCLEOTIDE SEQUENCE</scope>
</reference>
<feature type="transmembrane region" description="Helical" evidence="1">
    <location>
        <begin position="27"/>
        <end position="43"/>
    </location>
</feature>
<proteinExistence type="predicted"/>
<organism evidence="2">
    <name type="scientific">marine metagenome</name>
    <dbReference type="NCBI Taxonomy" id="408172"/>
    <lineage>
        <taxon>unclassified sequences</taxon>
        <taxon>metagenomes</taxon>
        <taxon>ecological metagenomes</taxon>
    </lineage>
</organism>
<keyword evidence="1" id="KW-1133">Transmembrane helix</keyword>
<feature type="non-terminal residue" evidence="2">
    <location>
        <position position="198"/>
    </location>
</feature>
<feature type="transmembrane region" description="Helical" evidence="1">
    <location>
        <begin position="157"/>
        <end position="182"/>
    </location>
</feature>
<name>A0A382VQ22_9ZZZZ</name>
<feature type="transmembrane region" description="Helical" evidence="1">
    <location>
        <begin position="118"/>
        <end position="137"/>
    </location>
</feature>
<evidence type="ECO:0000256" key="1">
    <source>
        <dbReference type="SAM" id="Phobius"/>
    </source>
</evidence>
<dbReference type="AlphaFoldDB" id="A0A382VQ22"/>
<evidence type="ECO:0008006" key="3">
    <source>
        <dbReference type="Google" id="ProtNLM"/>
    </source>
</evidence>